<dbReference type="PANTHER" id="PTHR45947:SF3">
    <property type="entry name" value="SULFOQUINOVOSYL TRANSFERASE SQD2"/>
    <property type="match status" value="1"/>
</dbReference>
<keyword evidence="4" id="KW-1185">Reference proteome</keyword>
<feature type="domain" description="Glycosyltransferase subfamily 4-like N-terminal" evidence="2">
    <location>
        <begin position="20"/>
        <end position="171"/>
    </location>
</feature>
<dbReference type="Pfam" id="PF00534">
    <property type="entry name" value="Glycos_transf_1"/>
    <property type="match status" value="1"/>
</dbReference>
<evidence type="ECO:0000259" key="2">
    <source>
        <dbReference type="Pfam" id="PF13439"/>
    </source>
</evidence>
<evidence type="ECO:0000259" key="1">
    <source>
        <dbReference type="Pfam" id="PF00534"/>
    </source>
</evidence>
<dbReference type="SUPFAM" id="SSF53756">
    <property type="entry name" value="UDP-Glycosyltransferase/glycogen phosphorylase"/>
    <property type="match status" value="1"/>
</dbReference>
<dbReference type="AlphaFoldDB" id="A0AAU7NPI3"/>
<dbReference type="InterPro" id="IPR028098">
    <property type="entry name" value="Glyco_trans_4-like_N"/>
</dbReference>
<dbReference type="EMBL" id="CP157743">
    <property type="protein sequence ID" value="XBS18880.1"/>
    <property type="molecule type" value="Genomic_DNA"/>
</dbReference>
<dbReference type="Proteomes" id="UP001225378">
    <property type="component" value="Chromosome"/>
</dbReference>
<organism evidence="3 4">
    <name type="scientific">Methylomarinum roseum</name>
    <dbReference type="NCBI Taxonomy" id="3067653"/>
    <lineage>
        <taxon>Bacteria</taxon>
        <taxon>Pseudomonadati</taxon>
        <taxon>Pseudomonadota</taxon>
        <taxon>Gammaproteobacteria</taxon>
        <taxon>Methylococcales</taxon>
        <taxon>Methylococcaceae</taxon>
        <taxon>Methylomarinum</taxon>
    </lineage>
</organism>
<sequence>MTLKEDALNIGLIGPLPPPFGGMANQTKQLYKLLQGEGIQVTLVQTNAPYRYKIIEKIRGLRALFRIVPYLNNLWRVTAKVDILHVLANSGWSWQLFAVPVIWIGWIKKKPVIINYRGGEARNYFEKSIQWIRPSMNKASIIIVPSGYLKHVFADFGFKSEVIPNIINLERFSPRDKGGKRKETPHLIVTRNLEAIYGIKTAIEAVAILKQSHPRIKLSIAGSGPQKEELHQLILKLGLEDNVVFTGKLTPIEIAELYQSADIMLNPTTVDNMPNSVLEAMASGVPIVTTDVGGIPYIVKDGETALMAKVNEAESMANQIKRLLNDPLLCETLITNGLQQVQQYTWSKVKCQWLALYHSFVNHPGEIALRDE</sequence>
<name>A0AAU7NPI3_9GAMM</name>
<proteinExistence type="predicted"/>
<gene>
    <name evidence="3" type="ORF">Q9L42_010880</name>
</gene>
<dbReference type="GO" id="GO:0016757">
    <property type="term" value="F:glycosyltransferase activity"/>
    <property type="evidence" value="ECO:0007669"/>
    <property type="project" value="UniProtKB-KW"/>
</dbReference>
<feature type="domain" description="Glycosyl transferase family 1" evidence="1">
    <location>
        <begin position="175"/>
        <end position="338"/>
    </location>
</feature>
<evidence type="ECO:0000313" key="4">
    <source>
        <dbReference type="Proteomes" id="UP001225378"/>
    </source>
</evidence>
<dbReference type="Gene3D" id="3.40.50.2000">
    <property type="entry name" value="Glycogen Phosphorylase B"/>
    <property type="match status" value="2"/>
</dbReference>
<protein>
    <submittedName>
        <fullName evidence="3">Glycosyltransferase family 4 protein</fullName>
        <ecNumber evidence="3">2.4.-.-</ecNumber>
    </submittedName>
</protein>
<reference evidence="3 4" key="1">
    <citation type="journal article" date="2024" name="Microbiology">
        <title>Methylomarinum rosea sp. nov., a novel halophilic methanotrophic bacterium from the hypersaline Lake Elton.</title>
        <authorList>
            <person name="Suleimanov R.Z."/>
            <person name="Oshkin I.Y."/>
            <person name="Danilova O.V."/>
            <person name="Suzina N.E."/>
            <person name="Dedysh S.N."/>
        </authorList>
    </citation>
    <scope>NUCLEOTIDE SEQUENCE [LARGE SCALE GENOMIC DNA]</scope>
    <source>
        <strain evidence="3 4">Ch1-1</strain>
    </source>
</reference>
<dbReference type="CDD" id="cd03801">
    <property type="entry name" value="GT4_PimA-like"/>
    <property type="match status" value="1"/>
</dbReference>
<dbReference type="KEGG" id="mech:Q9L42_010880"/>
<dbReference type="InterPro" id="IPR001296">
    <property type="entry name" value="Glyco_trans_1"/>
</dbReference>
<keyword evidence="3" id="KW-0328">Glycosyltransferase</keyword>
<keyword evidence="3" id="KW-0808">Transferase</keyword>
<dbReference type="RefSeq" id="WP_349431063.1">
    <property type="nucleotide sequence ID" value="NZ_CP157743.1"/>
</dbReference>
<evidence type="ECO:0000313" key="3">
    <source>
        <dbReference type="EMBL" id="XBS18880.1"/>
    </source>
</evidence>
<dbReference type="Pfam" id="PF13439">
    <property type="entry name" value="Glyco_transf_4"/>
    <property type="match status" value="1"/>
</dbReference>
<dbReference type="EC" id="2.4.-.-" evidence="3"/>
<dbReference type="PANTHER" id="PTHR45947">
    <property type="entry name" value="SULFOQUINOVOSYL TRANSFERASE SQD2"/>
    <property type="match status" value="1"/>
</dbReference>
<dbReference type="InterPro" id="IPR050194">
    <property type="entry name" value="Glycosyltransferase_grp1"/>
</dbReference>
<accession>A0AAU7NPI3</accession>